<dbReference type="VEuPathDB" id="VectorBase:GBRI036311"/>
<accession>A0A1A9WXP3</accession>
<keyword evidence="1" id="KW-1133">Transmembrane helix</keyword>
<keyword evidence="1" id="KW-0812">Transmembrane</keyword>
<feature type="transmembrane region" description="Helical" evidence="1">
    <location>
        <begin position="34"/>
        <end position="55"/>
    </location>
</feature>
<proteinExistence type="predicted"/>
<reference evidence="3" key="1">
    <citation type="submission" date="2014-03" db="EMBL/GenBank/DDBJ databases">
        <authorList>
            <person name="Aksoy S."/>
            <person name="Warren W."/>
            <person name="Wilson R.K."/>
        </authorList>
    </citation>
    <scope>NUCLEOTIDE SEQUENCE [LARGE SCALE GENOMIC DNA]</scope>
    <source>
        <strain evidence="3">IAEA</strain>
    </source>
</reference>
<keyword evidence="1" id="KW-0472">Membrane</keyword>
<dbReference type="AlphaFoldDB" id="A0A1A9WXP3"/>
<reference evidence="2" key="2">
    <citation type="submission" date="2020-05" db="UniProtKB">
        <authorList>
            <consortium name="EnsemblMetazoa"/>
        </authorList>
    </citation>
    <scope>IDENTIFICATION</scope>
    <source>
        <strain evidence="2">IAEA</strain>
    </source>
</reference>
<protein>
    <submittedName>
        <fullName evidence="2">Uncharacterized protein</fullName>
    </submittedName>
</protein>
<keyword evidence="3" id="KW-1185">Reference proteome</keyword>
<dbReference type="Proteomes" id="UP000091820">
    <property type="component" value="Unassembled WGS sequence"/>
</dbReference>
<evidence type="ECO:0000313" key="2">
    <source>
        <dbReference type="EnsemblMetazoa" id="GBRI036311-PA"/>
    </source>
</evidence>
<dbReference type="EnsemblMetazoa" id="GBRI036311-RA">
    <property type="protein sequence ID" value="GBRI036311-PA"/>
    <property type="gene ID" value="GBRI036311"/>
</dbReference>
<evidence type="ECO:0000256" key="1">
    <source>
        <dbReference type="SAM" id="Phobius"/>
    </source>
</evidence>
<sequence length="117" mass="13034">MKNGSDINDNTFEAVIYSYSESANLKKPLTFDLLILYSMTSSETYFIICISYSLYSVTMVYKCNVLSKTLANLKEIEYNNNTIKNVVAFNGCLPLNAELQISLKPLEVPVLPKGTSG</sequence>
<organism evidence="2 3">
    <name type="scientific">Glossina brevipalpis</name>
    <dbReference type="NCBI Taxonomy" id="37001"/>
    <lineage>
        <taxon>Eukaryota</taxon>
        <taxon>Metazoa</taxon>
        <taxon>Ecdysozoa</taxon>
        <taxon>Arthropoda</taxon>
        <taxon>Hexapoda</taxon>
        <taxon>Insecta</taxon>
        <taxon>Pterygota</taxon>
        <taxon>Neoptera</taxon>
        <taxon>Endopterygota</taxon>
        <taxon>Diptera</taxon>
        <taxon>Brachycera</taxon>
        <taxon>Muscomorpha</taxon>
        <taxon>Hippoboscoidea</taxon>
        <taxon>Glossinidae</taxon>
        <taxon>Glossina</taxon>
    </lineage>
</organism>
<name>A0A1A9WXP3_9MUSC</name>
<evidence type="ECO:0000313" key="3">
    <source>
        <dbReference type="Proteomes" id="UP000091820"/>
    </source>
</evidence>